<dbReference type="Proteomes" id="UP000471031">
    <property type="component" value="Unassembled WGS sequence"/>
</dbReference>
<feature type="domain" description="DUF4367" evidence="1">
    <location>
        <begin position="229"/>
        <end position="283"/>
    </location>
</feature>
<proteinExistence type="predicted"/>
<organism evidence="2 3">
    <name type="scientific">Heliomicrobium gestii</name>
    <name type="common">Heliobacterium gestii</name>
    <dbReference type="NCBI Taxonomy" id="2699"/>
    <lineage>
        <taxon>Bacteria</taxon>
        <taxon>Bacillati</taxon>
        <taxon>Bacillota</taxon>
        <taxon>Clostridia</taxon>
        <taxon>Eubacteriales</taxon>
        <taxon>Heliobacteriaceae</taxon>
        <taxon>Heliomicrobium</taxon>
    </lineage>
</organism>
<protein>
    <submittedName>
        <fullName evidence="2">DUF4367 domain-containing protein</fullName>
    </submittedName>
</protein>
<dbReference type="RefSeq" id="WP_161261136.1">
    <property type="nucleotide sequence ID" value="NZ_JAFBDC010000003.1"/>
</dbReference>
<gene>
    <name evidence="2" type="ORF">GTO89_05905</name>
</gene>
<keyword evidence="3" id="KW-1185">Reference proteome</keyword>
<dbReference type="AlphaFoldDB" id="A0A845LCC6"/>
<comment type="caution">
    <text evidence="2">The sequence shown here is derived from an EMBL/GenBank/DDBJ whole genome shotgun (WGS) entry which is preliminary data.</text>
</comment>
<dbReference type="Pfam" id="PF14285">
    <property type="entry name" value="DUF4367"/>
    <property type="match status" value="1"/>
</dbReference>
<evidence type="ECO:0000259" key="1">
    <source>
        <dbReference type="Pfam" id="PF14285"/>
    </source>
</evidence>
<reference evidence="2 3" key="1">
    <citation type="submission" date="2020-01" db="EMBL/GenBank/DDBJ databases">
        <title>Whole genome sequence of Heliobacterium gestii DSM 11169.</title>
        <authorList>
            <person name="Kyndt J.A."/>
            <person name="Meyer T.E."/>
        </authorList>
    </citation>
    <scope>NUCLEOTIDE SEQUENCE [LARGE SCALE GENOMIC DNA]</scope>
    <source>
        <strain evidence="2 3">DSM 11169</strain>
    </source>
</reference>
<name>A0A845LCC6_HELGE</name>
<evidence type="ECO:0000313" key="3">
    <source>
        <dbReference type="Proteomes" id="UP000471031"/>
    </source>
</evidence>
<evidence type="ECO:0000313" key="2">
    <source>
        <dbReference type="EMBL" id="MZP42570.1"/>
    </source>
</evidence>
<dbReference type="OrthoDB" id="2079550at2"/>
<dbReference type="InterPro" id="IPR025377">
    <property type="entry name" value="DUF4367"/>
</dbReference>
<accession>A0A845LCC6</accession>
<sequence>MKKHRKIGFTAIGVIALLTVAFTLPPVRQATADFLSLFRVQQMQTIKVTPEQMDQMAESIRSRVGEVNLQQFGAVEVIEKPELLTLSLAEAQKQLPFTVKVPSRLPKGLRLAGTVTLFTGGLAEFRLQAEPVNRLLESLGAEALLPADLSGKAFRVGIPAGVRLTCERTEGGQAVLLDQFASPEMTAPPGVNAAALRKSLLNLPILPSDLRNQLAAIEDWQNTMVVPYAEGRMEKVDLGGREALYAKNMHTGKNSLFWVDEGILYRLEGDLDKEGMAELARSLR</sequence>
<dbReference type="EMBL" id="WXEX01000004">
    <property type="protein sequence ID" value="MZP42570.1"/>
    <property type="molecule type" value="Genomic_DNA"/>
</dbReference>